<feature type="compositionally biased region" description="Polar residues" evidence="1">
    <location>
        <begin position="92"/>
        <end position="101"/>
    </location>
</feature>
<comment type="caution">
    <text evidence="2">The sequence shown here is derived from an EMBL/GenBank/DDBJ whole genome shotgun (WGS) entry which is preliminary data.</text>
</comment>
<sequence>MWVNSRPSTVALCWHGVWVTSSAFVSILIEKREGKITADWLASEALKQPPDRPMGIETSPFAGAVEINMMSADLRKLSDPQKELEAAEHIPQESSPESVASHSPRPLPTTGLCLRCQLEISMNRGEKHLPF</sequence>
<evidence type="ECO:0000256" key="1">
    <source>
        <dbReference type="SAM" id="MobiDB-lite"/>
    </source>
</evidence>
<evidence type="ECO:0000313" key="2">
    <source>
        <dbReference type="EMBL" id="OIT35980.1"/>
    </source>
</evidence>
<accession>A0A314L2Y2</accession>
<proteinExistence type="predicted"/>
<gene>
    <name evidence="2" type="ORF">A4A49_52569</name>
</gene>
<name>A0A314L2Y2_NICAT</name>
<reference evidence="2" key="1">
    <citation type="submission" date="2016-11" db="EMBL/GenBank/DDBJ databases">
        <title>The genome of Nicotiana attenuata.</title>
        <authorList>
            <person name="Xu S."/>
            <person name="Brockmoeller T."/>
            <person name="Gaquerel E."/>
            <person name="Navarro A."/>
            <person name="Kuhl H."/>
            <person name="Gase K."/>
            <person name="Ling Z."/>
            <person name="Zhou W."/>
            <person name="Kreitzer C."/>
            <person name="Stanke M."/>
            <person name="Tang H."/>
            <person name="Lyons E."/>
            <person name="Pandey P."/>
            <person name="Pandey S.P."/>
            <person name="Timmermann B."/>
            <person name="Baldwin I.T."/>
        </authorList>
    </citation>
    <scope>NUCLEOTIDE SEQUENCE [LARGE SCALE GENOMIC DNA]</scope>
    <source>
        <strain evidence="2">UT</strain>
    </source>
</reference>
<feature type="compositionally biased region" description="Basic and acidic residues" evidence="1">
    <location>
        <begin position="78"/>
        <end position="91"/>
    </location>
</feature>
<dbReference type="Gramene" id="OIT35980">
    <property type="protein sequence ID" value="OIT35980"/>
    <property type="gene ID" value="A4A49_52569"/>
</dbReference>
<feature type="region of interest" description="Disordered" evidence="1">
    <location>
        <begin position="78"/>
        <end position="107"/>
    </location>
</feature>
<dbReference type="EMBL" id="MJEQ01000490">
    <property type="protein sequence ID" value="OIT35980.1"/>
    <property type="molecule type" value="Genomic_DNA"/>
</dbReference>
<organism evidence="2 3">
    <name type="scientific">Nicotiana attenuata</name>
    <name type="common">Coyote tobacco</name>
    <dbReference type="NCBI Taxonomy" id="49451"/>
    <lineage>
        <taxon>Eukaryota</taxon>
        <taxon>Viridiplantae</taxon>
        <taxon>Streptophyta</taxon>
        <taxon>Embryophyta</taxon>
        <taxon>Tracheophyta</taxon>
        <taxon>Spermatophyta</taxon>
        <taxon>Magnoliopsida</taxon>
        <taxon>eudicotyledons</taxon>
        <taxon>Gunneridae</taxon>
        <taxon>Pentapetalae</taxon>
        <taxon>asterids</taxon>
        <taxon>lamiids</taxon>
        <taxon>Solanales</taxon>
        <taxon>Solanaceae</taxon>
        <taxon>Nicotianoideae</taxon>
        <taxon>Nicotianeae</taxon>
        <taxon>Nicotiana</taxon>
    </lineage>
</organism>
<dbReference type="Proteomes" id="UP000187609">
    <property type="component" value="Unassembled WGS sequence"/>
</dbReference>
<evidence type="ECO:0000313" key="3">
    <source>
        <dbReference type="Proteomes" id="UP000187609"/>
    </source>
</evidence>
<protein>
    <submittedName>
        <fullName evidence="2">Uncharacterized protein</fullName>
    </submittedName>
</protein>
<keyword evidence="3" id="KW-1185">Reference proteome</keyword>
<dbReference type="AlphaFoldDB" id="A0A314L2Y2"/>